<feature type="region of interest" description="Disordered" evidence="1">
    <location>
        <begin position="29"/>
        <end position="110"/>
    </location>
</feature>
<evidence type="ECO:0000313" key="3">
    <source>
        <dbReference type="Proteomes" id="UP000799438"/>
    </source>
</evidence>
<keyword evidence="3" id="KW-1185">Reference proteome</keyword>
<gene>
    <name evidence="2" type="ORF">K452DRAFT_103974</name>
</gene>
<dbReference type="AlphaFoldDB" id="A0A6A6BQD4"/>
<dbReference type="RefSeq" id="XP_033401670.1">
    <property type="nucleotide sequence ID" value="XM_033534942.1"/>
</dbReference>
<reference evidence="2" key="1">
    <citation type="journal article" date="2020" name="Stud. Mycol.">
        <title>101 Dothideomycetes genomes: a test case for predicting lifestyles and emergence of pathogens.</title>
        <authorList>
            <person name="Haridas S."/>
            <person name="Albert R."/>
            <person name="Binder M."/>
            <person name="Bloem J."/>
            <person name="Labutti K."/>
            <person name="Salamov A."/>
            <person name="Andreopoulos B."/>
            <person name="Baker S."/>
            <person name="Barry K."/>
            <person name="Bills G."/>
            <person name="Bluhm B."/>
            <person name="Cannon C."/>
            <person name="Castanera R."/>
            <person name="Culley D."/>
            <person name="Daum C."/>
            <person name="Ezra D."/>
            <person name="Gonzalez J."/>
            <person name="Henrissat B."/>
            <person name="Kuo A."/>
            <person name="Liang C."/>
            <person name="Lipzen A."/>
            <person name="Lutzoni F."/>
            <person name="Magnuson J."/>
            <person name="Mondo S."/>
            <person name="Nolan M."/>
            <person name="Ohm R."/>
            <person name="Pangilinan J."/>
            <person name="Park H.-J."/>
            <person name="Ramirez L."/>
            <person name="Alfaro M."/>
            <person name="Sun H."/>
            <person name="Tritt A."/>
            <person name="Yoshinaga Y."/>
            <person name="Zwiers L.-H."/>
            <person name="Turgeon B."/>
            <person name="Goodwin S."/>
            <person name="Spatafora J."/>
            <person name="Crous P."/>
            <person name="Grigoriev I."/>
        </authorList>
    </citation>
    <scope>NUCLEOTIDE SEQUENCE</scope>
    <source>
        <strain evidence="2">CBS 121167</strain>
    </source>
</reference>
<proteinExistence type="predicted"/>
<dbReference type="EMBL" id="ML995476">
    <property type="protein sequence ID" value="KAF2145958.1"/>
    <property type="molecule type" value="Genomic_DNA"/>
</dbReference>
<name>A0A6A6BQD4_9PEZI</name>
<dbReference type="GeneID" id="54292434"/>
<protein>
    <submittedName>
        <fullName evidence="2">Uncharacterized protein</fullName>
    </submittedName>
</protein>
<sequence>MLQAPSLPITKPHSFPSYCPYTEFTRTQSTTLSPMTRKITKTKTQRQQKQQQKQQHTRPTRLVPYPGQAVATDFSTWGPESRDRLRSRPGGRRTTAKRGHRTRRCAIWPA</sequence>
<accession>A0A6A6BQD4</accession>
<evidence type="ECO:0000313" key="2">
    <source>
        <dbReference type="EMBL" id="KAF2145958.1"/>
    </source>
</evidence>
<dbReference type="Proteomes" id="UP000799438">
    <property type="component" value="Unassembled WGS sequence"/>
</dbReference>
<evidence type="ECO:0000256" key="1">
    <source>
        <dbReference type="SAM" id="MobiDB-lite"/>
    </source>
</evidence>
<feature type="compositionally biased region" description="Basic residues" evidence="1">
    <location>
        <begin position="87"/>
        <end position="104"/>
    </location>
</feature>
<organism evidence="2 3">
    <name type="scientific">Aplosporella prunicola CBS 121167</name>
    <dbReference type="NCBI Taxonomy" id="1176127"/>
    <lineage>
        <taxon>Eukaryota</taxon>
        <taxon>Fungi</taxon>
        <taxon>Dikarya</taxon>
        <taxon>Ascomycota</taxon>
        <taxon>Pezizomycotina</taxon>
        <taxon>Dothideomycetes</taxon>
        <taxon>Dothideomycetes incertae sedis</taxon>
        <taxon>Botryosphaeriales</taxon>
        <taxon>Aplosporellaceae</taxon>
        <taxon>Aplosporella</taxon>
    </lineage>
</organism>